<dbReference type="InterPro" id="IPR038610">
    <property type="entry name" value="FliK-like_C_sf"/>
</dbReference>
<reference evidence="2 3" key="2">
    <citation type="journal article" date="2012" name="Int. J. Syst. Evol. Microbiol.">
        <title>Magnetococcus marinus gen. nov., sp. nov., a marine, magnetotactic bacterium that represents a novel lineage (Magnetococcaceae fam. nov.; Magnetococcales ord. nov.) at the base of the Alphaproteobacteria.</title>
        <authorList>
            <person name="Bazylinski D.A."/>
            <person name="Williams T.J."/>
            <person name="Lefevre C.T."/>
            <person name="Berg R.J."/>
            <person name="Zhang C.L."/>
            <person name="Bowser S.S."/>
            <person name="Dean A.J."/>
            <person name="Beveridge T.J."/>
        </authorList>
    </citation>
    <scope>NUCLEOTIDE SEQUENCE [LARGE SCALE GENOMIC DNA]</scope>
    <source>
        <strain evidence="3">ATCC BAA-1437 / JCM 17883 / MC-1</strain>
    </source>
</reference>
<organism evidence="2 3">
    <name type="scientific">Magnetococcus marinus (strain ATCC BAA-1437 / JCM 17883 / MC-1)</name>
    <dbReference type="NCBI Taxonomy" id="156889"/>
    <lineage>
        <taxon>Bacteria</taxon>
        <taxon>Pseudomonadati</taxon>
        <taxon>Pseudomonadota</taxon>
        <taxon>Magnetococcia</taxon>
        <taxon>Magnetococcales</taxon>
        <taxon>Magnetococcaceae</taxon>
        <taxon>Magnetococcus</taxon>
    </lineage>
</organism>
<reference evidence="3" key="1">
    <citation type="journal article" date="2009" name="Appl. Environ. Microbiol.">
        <title>Complete genome sequence of the chemolithoautotrophic marine magnetotactic coccus strain MC-1.</title>
        <authorList>
            <person name="Schubbe S."/>
            <person name="Williams T.J."/>
            <person name="Xie G."/>
            <person name="Kiss H.E."/>
            <person name="Brettin T.S."/>
            <person name="Martinez D."/>
            <person name="Ross C.A."/>
            <person name="Schuler D."/>
            <person name="Cox B.L."/>
            <person name="Nealson K.H."/>
            <person name="Bazylinski D.A."/>
        </authorList>
    </citation>
    <scope>NUCLEOTIDE SEQUENCE [LARGE SCALE GENOMIC DNA]</scope>
    <source>
        <strain evidence="3">ATCC BAA-1437 / JCM 17883 / MC-1</strain>
    </source>
</reference>
<protein>
    <recommendedName>
        <fullName evidence="1">Flagellar hook-length control protein-like C-terminal domain-containing protein</fullName>
    </recommendedName>
</protein>
<dbReference type="STRING" id="156889.Mmc1_3035"/>
<evidence type="ECO:0000259" key="1">
    <source>
        <dbReference type="Pfam" id="PF02120"/>
    </source>
</evidence>
<gene>
    <name evidence="2" type="ordered locus">Mmc1_3035</name>
</gene>
<dbReference type="Proteomes" id="UP000002586">
    <property type="component" value="Chromosome"/>
</dbReference>
<keyword evidence="3" id="KW-1185">Reference proteome</keyword>
<sequence length="364" mass="38057">MVAPLQSFVTITGAAAGAKGSVQLTLVVGDTLTGRIQDMRQDGQGTIRLSNGSTMNFQGNTALQAGEQVRLQVMSLEPQPTLRMVSSESAQAAKLAFDGQQSLARAPELFTKLLEGAGLLKGEGGGLLVGGAKGGLALANGQTLAQLLQSNLSNLSVQGLLKGDGTALARLLESGSKQELVEAIRNMRQAADGVRSAEGRSEGEVASLRHALGRMGDLLAMQDLLPRTPQMDPNSAILGYRIFWLNEGGLGEAIIRRERARGGGEAEDLTSVLLSLNMTELGMVQANVQSREGYIGINLRAEQELALTALRQELATLRQSMNAAGLPLQALELAKLSGAQIRAERAAALGLDGGGHNTGFQAQG</sequence>
<dbReference type="KEGG" id="mgm:Mmc1_3035"/>
<dbReference type="HOGENOM" id="CLU_760309_0_0_5"/>
<evidence type="ECO:0000313" key="2">
    <source>
        <dbReference type="EMBL" id="ABK45526.1"/>
    </source>
</evidence>
<dbReference type="OrthoDB" id="8479855at2"/>
<dbReference type="Gene3D" id="3.30.750.140">
    <property type="match status" value="1"/>
</dbReference>
<name>A0LC33_MAGMM</name>
<dbReference type="AlphaFoldDB" id="A0LC33"/>
<feature type="domain" description="Flagellar hook-length control protein-like C-terminal" evidence="1">
    <location>
        <begin position="266"/>
        <end position="333"/>
    </location>
</feature>
<accession>A0LC33</accession>
<dbReference type="RefSeq" id="WP_011714590.1">
    <property type="nucleotide sequence ID" value="NC_008576.1"/>
</dbReference>
<proteinExistence type="predicted"/>
<dbReference type="Pfam" id="PF02120">
    <property type="entry name" value="Flg_hook"/>
    <property type="match status" value="1"/>
</dbReference>
<dbReference type="InterPro" id="IPR021136">
    <property type="entry name" value="Flagellar_hook_control-like_C"/>
</dbReference>
<dbReference type="EMBL" id="CP000471">
    <property type="protein sequence ID" value="ABK45526.1"/>
    <property type="molecule type" value="Genomic_DNA"/>
</dbReference>
<evidence type="ECO:0000313" key="3">
    <source>
        <dbReference type="Proteomes" id="UP000002586"/>
    </source>
</evidence>